<dbReference type="RefSeq" id="WP_136132144.1">
    <property type="nucleotide sequence ID" value="NZ_PDKR01000001.1"/>
</dbReference>
<dbReference type="GO" id="GO:0009435">
    <property type="term" value="P:NAD+ biosynthetic process"/>
    <property type="evidence" value="ECO:0007669"/>
    <property type="project" value="UniProtKB-UniRule"/>
</dbReference>
<gene>
    <name evidence="11" type="primary">nadD</name>
    <name evidence="13" type="ORF">CRV09_00125</name>
</gene>
<evidence type="ECO:0000313" key="14">
    <source>
        <dbReference type="Proteomes" id="UP000295937"/>
    </source>
</evidence>
<dbReference type="SUPFAM" id="SSF52374">
    <property type="entry name" value="Nucleotidylyl transferase"/>
    <property type="match status" value="1"/>
</dbReference>
<comment type="similarity">
    <text evidence="3 11">Belongs to the NadD family.</text>
</comment>
<organism evidence="13 14">
    <name type="scientific">Candidatus Pantoea edessiphila</name>
    <dbReference type="NCBI Taxonomy" id="2044610"/>
    <lineage>
        <taxon>Bacteria</taxon>
        <taxon>Pseudomonadati</taxon>
        <taxon>Pseudomonadota</taxon>
        <taxon>Gammaproteobacteria</taxon>
        <taxon>Enterobacterales</taxon>
        <taxon>Erwiniaceae</taxon>
        <taxon>Pantoea</taxon>
    </lineage>
</organism>
<dbReference type="InterPro" id="IPR014729">
    <property type="entry name" value="Rossmann-like_a/b/a_fold"/>
</dbReference>
<keyword evidence="4 11" id="KW-0662">Pyridine nucleotide biosynthesis</keyword>
<evidence type="ECO:0000256" key="4">
    <source>
        <dbReference type="ARBA" id="ARBA00022642"/>
    </source>
</evidence>
<evidence type="ECO:0000256" key="2">
    <source>
        <dbReference type="ARBA" id="ARBA00005019"/>
    </source>
</evidence>
<dbReference type="Pfam" id="PF01467">
    <property type="entry name" value="CTP_transf_like"/>
    <property type="match status" value="1"/>
</dbReference>
<evidence type="ECO:0000259" key="12">
    <source>
        <dbReference type="Pfam" id="PF01467"/>
    </source>
</evidence>
<evidence type="ECO:0000256" key="8">
    <source>
        <dbReference type="ARBA" id="ARBA00022840"/>
    </source>
</evidence>
<dbReference type="UniPathway" id="UPA00253">
    <property type="reaction ID" value="UER00332"/>
</dbReference>
<evidence type="ECO:0000256" key="10">
    <source>
        <dbReference type="ARBA" id="ARBA00048721"/>
    </source>
</evidence>
<keyword evidence="9 11" id="KW-0520">NAD</keyword>
<keyword evidence="6 11" id="KW-0548">Nucleotidyltransferase</keyword>
<evidence type="ECO:0000256" key="11">
    <source>
        <dbReference type="HAMAP-Rule" id="MF_00244"/>
    </source>
</evidence>
<evidence type="ECO:0000256" key="5">
    <source>
        <dbReference type="ARBA" id="ARBA00022679"/>
    </source>
</evidence>
<evidence type="ECO:0000256" key="6">
    <source>
        <dbReference type="ARBA" id="ARBA00022695"/>
    </source>
</evidence>
<dbReference type="GO" id="GO:0004515">
    <property type="term" value="F:nicotinate-nucleotide adenylyltransferase activity"/>
    <property type="evidence" value="ECO:0007669"/>
    <property type="project" value="UniProtKB-UniRule"/>
</dbReference>
<keyword evidence="5 11" id="KW-0808">Transferase</keyword>
<dbReference type="OrthoDB" id="5295945at2"/>
<dbReference type="PANTHER" id="PTHR39321:SF3">
    <property type="entry name" value="PHOSPHOPANTETHEINE ADENYLYLTRANSFERASE"/>
    <property type="match status" value="1"/>
</dbReference>
<dbReference type="EMBL" id="PDKR01000001">
    <property type="protein sequence ID" value="PPI88716.1"/>
    <property type="molecule type" value="Genomic_DNA"/>
</dbReference>
<comment type="function">
    <text evidence="1 11">Catalyzes the reversible adenylation of nicotinate mononucleotide (NaMN) to nicotinic acid adenine dinucleotide (NaAD).</text>
</comment>
<protein>
    <recommendedName>
        <fullName evidence="11">Probable nicotinate-nucleotide adenylyltransferase</fullName>
        <ecNumber evidence="11">2.7.7.18</ecNumber>
    </recommendedName>
    <alternativeName>
        <fullName evidence="11">Deamido-NAD(+) diphosphorylase</fullName>
    </alternativeName>
    <alternativeName>
        <fullName evidence="11">Deamido-NAD(+) pyrophosphorylase</fullName>
    </alternativeName>
    <alternativeName>
        <fullName evidence="11">Nicotinate mononucleotide adenylyltransferase</fullName>
        <shortName evidence="11">NaMN adenylyltransferase</shortName>
    </alternativeName>
</protein>
<evidence type="ECO:0000256" key="9">
    <source>
        <dbReference type="ARBA" id="ARBA00023027"/>
    </source>
</evidence>
<dbReference type="EC" id="2.7.7.18" evidence="11"/>
<dbReference type="HAMAP" id="MF_00244">
    <property type="entry name" value="NaMN_adenylyltr"/>
    <property type="match status" value="1"/>
</dbReference>
<evidence type="ECO:0000313" key="13">
    <source>
        <dbReference type="EMBL" id="PPI88716.1"/>
    </source>
</evidence>
<keyword evidence="8 11" id="KW-0067">ATP-binding</keyword>
<comment type="caution">
    <text evidence="13">The sequence shown here is derived from an EMBL/GenBank/DDBJ whole genome shotgun (WGS) entry which is preliminary data.</text>
</comment>
<comment type="pathway">
    <text evidence="2 11">Cofactor biosynthesis; NAD(+) biosynthesis; deamido-NAD(+) from nicotinate D-ribonucleotide: step 1/1.</text>
</comment>
<keyword evidence="7 11" id="KW-0547">Nucleotide-binding</keyword>
<dbReference type="InterPro" id="IPR004821">
    <property type="entry name" value="Cyt_trans-like"/>
</dbReference>
<evidence type="ECO:0000256" key="1">
    <source>
        <dbReference type="ARBA" id="ARBA00002324"/>
    </source>
</evidence>
<dbReference type="GO" id="GO:0005524">
    <property type="term" value="F:ATP binding"/>
    <property type="evidence" value="ECO:0007669"/>
    <property type="project" value="UniProtKB-KW"/>
</dbReference>
<feature type="domain" description="Cytidyltransferase-like" evidence="12">
    <location>
        <begin position="8"/>
        <end position="186"/>
    </location>
</feature>
<comment type="catalytic activity">
    <reaction evidence="10 11">
        <text>nicotinate beta-D-ribonucleotide + ATP + H(+) = deamido-NAD(+) + diphosphate</text>
        <dbReference type="Rhea" id="RHEA:22860"/>
        <dbReference type="ChEBI" id="CHEBI:15378"/>
        <dbReference type="ChEBI" id="CHEBI:30616"/>
        <dbReference type="ChEBI" id="CHEBI:33019"/>
        <dbReference type="ChEBI" id="CHEBI:57502"/>
        <dbReference type="ChEBI" id="CHEBI:58437"/>
        <dbReference type="EC" id="2.7.7.18"/>
    </reaction>
</comment>
<dbReference type="CDD" id="cd02165">
    <property type="entry name" value="NMNAT"/>
    <property type="match status" value="1"/>
</dbReference>
<dbReference type="Gene3D" id="3.40.50.620">
    <property type="entry name" value="HUPs"/>
    <property type="match status" value="1"/>
</dbReference>
<dbReference type="Proteomes" id="UP000295937">
    <property type="component" value="Unassembled WGS sequence"/>
</dbReference>
<dbReference type="NCBIfam" id="TIGR00482">
    <property type="entry name" value="nicotinate (nicotinamide) nucleotide adenylyltransferase"/>
    <property type="match status" value="1"/>
</dbReference>
<dbReference type="NCBIfam" id="TIGR00125">
    <property type="entry name" value="cyt_tran_rel"/>
    <property type="match status" value="1"/>
</dbReference>
<evidence type="ECO:0000256" key="3">
    <source>
        <dbReference type="ARBA" id="ARBA00009014"/>
    </source>
</evidence>
<name>A0A2P5T2C0_9GAMM</name>
<sequence length="215" mass="25664">MSCKIRTIFGGTFDPIHFGHLYTAKILATKLRLERIFLLPNCNPPHRLLPEANAIQRINMIRYAIEREPLFKIDSRELQYETPSWTVSTLENIRTEFGNNQSIAFIIGYDSLLNLNKWYRWQDILSLCHLLVCKRRYYKLSNEKKERFFWINKYVIQDIKNLYLKPSGYIWLADTPFFNISSSEIRILFKQNKPCNNLLPQVVIDYILKYGLYKK</sequence>
<dbReference type="PANTHER" id="PTHR39321">
    <property type="entry name" value="NICOTINATE-NUCLEOTIDE ADENYLYLTRANSFERASE-RELATED"/>
    <property type="match status" value="1"/>
</dbReference>
<dbReference type="NCBIfam" id="NF000839">
    <property type="entry name" value="PRK00071.1-1"/>
    <property type="match status" value="1"/>
</dbReference>
<dbReference type="AlphaFoldDB" id="A0A2P5T2C0"/>
<evidence type="ECO:0000256" key="7">
    <source>
        <dbReference type="ARBA" id="ARBA00022741"/>
    </source>
</evidence>
<accession>A0A2P5T2C0</accession>
<dbReference type="InterPro" id="IPR005248">
    <property type="entry name" value="NadD/NMNAT"/>
</dbReference>
<proteinExistence type="inferred from homology"/>
<reference evidence="13 14" key="1">
    <citation type="journal article" date="2018" name="Genome Biol. Evol.">
        <title>Cladogenesis and Genomic Streamlining in Extracellular Endosymbionts of Tropical Stink Bugs.</title>
        <authorList>
            <person name="Otero-Bravo A."/>
            <person name="Goffredi S."/>
            <person name="Sabree Z.L."/>
        </authorList>
    </citation>
    <scope>NUCLEOTIDE SEQUENCE [LARGE SCALE GENOMIC DNA]</scope>
    <source>
        <strain evidence="13 14">SoEO</strain>
    </source>
</reference>